<gene>
    <name evidence="2" type="ORF">Acaty_c0848</name>
</gene>
<dbReference type="RefSeq" id="WP_004867836.1">
    <property type="nucleotide sequence ID" value="NZ_CP005986.1"/>
</dbReference>
<evidence type="ECO:0000313" key="3">
    <source>
        <dbReference type="Proteomes" id="UP000005522"/>
    </source>
</evidence>
<dbReference type="eggNOG" id="ENOG5033BAP">
    <property type="taxonomic scope" value="Bacteria"/>
</dbReference>
<keyword evidence="1" id="KW-1133">Transmembrane helix</keyword>
<keyword evidence="1" id="KW-0812">Transmembrane</keyword>
<dbReference type="HOGENOM" id="CLU_2476313_0_0_6"/>
<dbReference type="GeneID" id="92930882"/>
<evidence type="ECO:0000313" key="2">
    <source>
        <dbReference type="EMBL" id="AIA54725.1"/>
    </source>
</evidence>
<keyword evidence="1" id="KW-0472">Membrane</keyword>
<dbReference type="EMBL" id="CP005986">
    <property type="protein sequence ID" value="AIA54725.1"/>
    <property type="molecule type" value="Genomic_DNA"/>
</dbReference>
<feature type="transmembrane region" description="Helical" evidence="1">
    <location>
        <begin position="49"/>
        <end position="70"/>
    </location>
</feature>
<organism evidence="2 3">
    <name type="scientific">Acidithiobacillus caldus (strain ATCC 51756 / DSM 8584 / KU)</name>
    <dbReference type="NCBI Taxonomy" id="637389"/>
    <lineage>
        <taxon>Bacteria</taxon>
        <taxon>Pseudomonadati</taxon>
        <taxon>Pseudomonadota</taxon>
        <taxon>Acidithiobacillia</taxon>
        <taxon>Acidithiobacillales</taxon>
        <taxon>Acidithiobacillaceae</taxon>
        <taxon>Acidithiobacillus</taxon>
    </lineage>
</organism>
<proteinExistence type="predicted"/>
<accession>A0A059ZSY5</accession>
<protein>
    <recommendedName>
        <fullName evidence="4">Superinfection immunity protein</fullName>
    </recommendedName>
</protein>
<sequence>MIHWLFYSPQGFDVLLLLGTGLGIVIYLLPSLLSWAAGSPRSGLIAMNVLLGWTLVFWLVAFIWAIRLWANGPSEPESERHTDRRREPRLG</sequence>
<dbReference type="KEGG" id="acz:Acaty_c0848"/>
<evidence type="ECO:0008006" key="4">
    <source>
        <dbReference type="Google" id="ProtNLM"/>
    </source>
</evidence>
<evidence type="ECO:0000256" key="1">
    <source>
        <dbReference type="SAM" id="Phobius"/>
    </source>
</evidence>
<name>A0A059ZSY5_ACICK</name>
<dbReference type="Pfam" id="PF14373">
    <property type="entry name" value="Imm_superinfect"/>
    <property type="match status" value="1"/>
</dbReference>
<feature type="transmembrane region" description="Helical" evidence="1">
    <location>
        <begin position="14"/>
        <end position="37"/>
    </location>
</feature>
<dbReference type="InterPro" id="IPR016410">
    <property type="entry name" value="Phage_imm"/>
</dbReference>
<reference evidence="2 3" key="1">
    <citation type="journal article" date="2009" name="J. Bacteriol.">
        <title>Draft genome sequence of the extremely acidophilic bacterium Acidithiobacillus caldus ATCC 51756 reveals metabolic versatility in the genus Acidithiobacillus.</title>
        <authorList>
            <person name="Valdes J."/>
            <person name="Quatrini R."/>
            <person name="Hallberg K."/>
            <person name="Dopson M."/>
            <person name="Valenzuela P.D."/>
            <person name="Holmes D.S."/>
        </authorList>
    </citation>
    <scope>NUCLEOTIDE SEQUENCE [LARGE SCALE GENOMIC DNA]</scope>
    <source>
        <strain evidence="3">ATCC 51756 / DSM 8584 / KU</strain>
    </source>
</reference>
<dbReference type="Proteomes" id="UP000005522">
    <property type="component" value="Chromosome"/>
</dbReference>
<dbReference type="AlphaFoldDB" id="A0A059ZSY5"/>